<organism evidence="1 2">
    <name type="scientific">Candidatus Mediterraneibacter stercorigallinarum</name>
    <dbReference type="NCBI Taxonomy" id="2838686"/>
    <lineage>
        <taxon>Bacteria</taxon>
        <taxon>Bacillati</taxon>
        <taxon>Bacillota</taxon>
        <taxon>Clostridia</taxon>
        <taxon>Lachnospirales</taxon>
        <taxon>Lachnospiraceae</taxon>
        <taxon>Mediterraneibacter</taxon>
    </lineage>
</organism>
<proteinExistence type="predicted"/>
<protein>
    <submittedName>
        <fullName evidence="1">YobA family protein</fullName>
    </submittedName>
</protein>
<dbReference type="Proteomes" id="UP000824017">
    <property type="component" value="Unassembled WGS sequence"/>
</dbReference>
<name>A0A9D2IK82_9FIRM</name>
<dbReference type="AlphaFoldDB" id="A0A9D2IK82"/>
<sequence>MKIIKSHWKIILVAVLLILAIYAVIKFSHSYLTGTVIDDNGVLVLYVDEADNETLVGEKLSIGSLDDFQVGDQVIVEYDGGVMESSPPQIKALSIRKAD</sequence>
<evidence type="ECO:0000313" key="2">
    <source>
        <dbReference type="Proteomes" id="UP000824017"/>
    </source>
</evidence>
<comment type="caution">
    <text evidence="1">The sequence shown here is derived from an EMBL/GenBank/DDBJ whole genome shotgun (WGS) entry which is preliminary data.</text>
</comment>
<reference evidence="1" key="2">
    <citation type="submission" date="2021-04" db="EMBL/GenBank/DDBJ databases">
        <authorList>
            <person name="Gilroy R."/>
        </authorList>
    </citation>
    <scope>NUCLEOTIDE SEQUENCE</scope>
    <source>
        <strain evidence="1">ChiGjej1B1-13045</strain>
    </source>
</reference>
<accession>A0A9D2IK82</accession>
<dbReference type="Pfam" id="PF11518">
    <property type="entry name" value="DUF3221"/>
    <property type="match status" value="1"/>
</dbReference>
<dbReference type="InterPro" id="IPR021598">
    <property type="entry name" value="DUF3221"/>
</dbReference>
<evidence type="ECO:0000313" key="1">
    <source>
        <dbReference type="EMBL" id="HIZ13979.1"/>
    </source>
</evidence>
<reference evidence="1" key="1">
    <citation type="journal article" date="2021" name="PeerJ">
        <title>Extensive microbial diversity within the chicken gut microbiome revealed by metagenomics and culture.</title>
        <authorList>
            <person name="Gilroy R."/>
            <person name="Ravi A."/>
            <person name="Getino M."/>
            <person name="Pursley I."/>
            <person name="Horton D.L."/>
            <person name="Alikhan N.F."/>
            <person name="Baker D."/>
            <person name="Gharbi K."/>
            <person name="Hall N."/>
            <person name="Watson M."/>
            <person name="Adriaenssens E.M."/>
            <person name="Foster-Nyarko E."/>
            <person name="Jarju S."/>
            <person name="Secka A."/>
            <person name="Antonio M."/>
            <person name="Oren A."/>
            <person name="Chaudhuri R.R."/>
            <person name="La Ragione R."/>
            <person name="Hildebrand F."/>
            <person name="Pallen M.J."/>
        </authorList>
    </citation>
    <scope>NUCLEOTIDE SEQUENCE</scope>
    <source>
        <strain evidence="1">ChiGjej1B1-13045</strain>
    </source>
</reference>
<dbReference type="EMBL" id="DXCD01000225">
    <property type="protein sequence ID" value="HIZ13979.1"/>
    <property type="molecule type" value="Genomic_DNA"/>
</dbReference>
<gene>
    <name evidence="1" type="ORF">H9817_08665</name>
</gene>